<keyword evidence="2" id="KW-1185">Reference proteome</keyword>
<organism evidence="1 2">
    <name type="scientific">Pristionchus fissidentatus</name>
    <dbReference type="NCBI Taxonomy" id="1538716"/>
    <lineage>
        <taxon>Eukaryota</taxon>
        <taxon>Metazoa</taxon>
        <taxon>Ecdysozoa</taxon>
        <taxon>Nematoda</taxon>
        <taxon>Chromadorea</taxon>
        <taxon>Rhabditida</taxon>
        <taxon>Rhabditina</taxon>
        <taxon>Diplogasteromorpha</taxon>
        <taxon>Diplogasteroidea</taxon>
        <taxon>Neodiplogasteridae</taxon>
        <taxon>Pristionchus</taxon>
    </lineage>
</organism>
<sequence>QEGLPHACRHRARADVVERLDDHRLAAAIVALNDRERVEELDDRLCCWRVGADALDDHLFKVRHCWRRR</sequence>
<dbReference type="EMBL" id="BTSY01000001">
    <property type="protein sequence ID" value="GMT12259.1"/>
    <property type="molecule type" value="Genomic_DNA"/>
</dbReference>
<proteinExistence type="predicted"/>
<dbReference type="AlphaFoldDB" id="A0AAV5UYR0"/>
<dbReference type="Proteomes" id="UP001432322">
    <property type="component" value="Unassembled WGS sequence"/>
</dbReference>
<comment type="caution">
    <text evidence="1">The sequence shown here is derived from an EMBL/GenBank/DDBJ whole genome shotgun (WGS) entry which is preliminary data.</text>
</comment>
<accession>A0AAV5UYR0</accession>
<evidence type="ECO:0000313" key="2">
    <source>
        <dbReference type="Proteomes" id="UP001432322"/>
    </source>
</evidence>
<gene>
    <name evidence="1" type="ORF">PFISCL1PPCAC_3556</name>
</gene>
<evidence type="ECO:0000313" key="1">
    <source>
        <dbReference type="EMBL" id="GMT12259.1"/>
    </source>
</evidence>
<reference evidence="1" key="1">
    <citation type="submission" date="2023-10" db="EMBL/GenBank/DDBJ databases">
        <title>Genome assembly of Pristionchus species.</title>
        <authorList>
            <person name="Yoshida K."/>
            <person name="Sommer R.J."/>
        </authorList>
    </citation>
    <scope>NUCLEOTIDE SEQUENCE</scope>
    <source>
        <strain evidence="1">RS5133</strain>
    </source>
</reference>
<name>A0AAV5UYR0_9BILA</name>
<protein>
    <submittedName>
        <fullName evidence="1">Uncharacterized protein</fullName>
    </submittedName>
</protein>
<feature type="non-terminal residue" evidence="1">
    <location>
        <position position="1"/>
    </location>
</feature>